<keyword evidence="2" id="KW-0812">Transmembrane</keyword>
<evidence type="ECO:0000256" key="2">
    <source>
        <dbReference type="SAM" id="Phobius"/>
    </source>
</evidence>
<protein>
    <submittedName>
        <fullName evidence="3">Uncharacterized protein</fullName>
    </submittedName>
</protein>
<dbReference type="EMBL" id="MU005790">
    <property type="protein sequence ID" value="KAF2703032.1"/>
    <property type="molecule type" value="Genomic_DNA"/>
</dbReference>
<feature type="region of interest" description="Disordered" evidence="1">
    <location>
        <begin position="119"/>
        <end position="140"/>
    </location>
</feature>
<reference evidence="3" key="1">
    <citation type="journal article" date="2020" name="Stud. Mycol.">
        <title>101 Dothideomycetes genomes: a test case for predicting lifestyles and emergence of pathogens.</title>
        <authorList>
            <person name="Haridas S."/>
            <person name="Albert R."/>
            <person name="Binder M."/>
            <person name="Bloem J."/>
            <person name="Labutti K."/>
            <person name="Salamov A."/>
            <person name="Andreopoulos B."/>
            <person name="Baker S."/>
            <person name="Barry K."/>
            <person name="Bills G."/>
            <person name="Bluhm B."/>
            <person name="Cannon C."/>
            <person name="Castanera R."/>
            <person name="Culley D."/>
            <person name="Daum C."/>
            <person name="Ezra D."/>
            <person name="Gonzalez J."/>
            <person name="Henrissat B."/>
            <person name="Kuo A."/>
            <person name="Liang C."/>
            <person name="Lipzen A."/>
            <person name="Lutzoni F."/>
            <person name="Magnuson J."/>
            <person name="Mondo S."/>
            <person name="Nolan M."/>
            <person name="Ohm R."/>
            <person name="Pangilinan J."/>
            <person name="Park H.-J."/>
            <person name="Ramirez L."/>
            <person name="Alfaro M."/>
            <person name="Sun H."/>
            <person name="Tritt A."/>
            <person name="Yoshinaga Y."/>
            <person name="Zwiers L.-H."/>
            <person name="Turgeon B."/>
            <person name="Goodwin S."/>
            <person name="Spatafora J."/>
            <person name="Crous P."/>
            <person name="Grigoriev I."/>
        </authorList>
    </citation>
    <scope>NUCLEOTIDE SEQUENCE</scope>
    <source>
        <strain evidence="3">CBS 279.74</strain>
    </source>
</reference>
<organism evidence="3 4">
    <name type="scientific">Pleomassaria siparia CBS 279.74</name>
    <dbReference type="NCBI Taxonomy" id="1314801"/>
    <lineage>
        <taxon>Eukaryota</taxon>
        <taxon>Fungi</taxon>
        <taxon>Dikarya</taxon>
        <taxon>Ascomycota</taxon>
        <taxon>Pezizomycotina</taxon>
        <taxon>Dothideomycetes</taxon>
        <taxon>Pleosporomycetidae</taxon>
        <taxon>Pleosporales</taxon>
        <taxon>Pleomassariaceae</taxon>
        <taxon>Pleomassaria</taxon>
    </lineage>
</organism>
<keyword evidence="2" id="KW-0472">Membrane</keyword>
<dbReference type="AlphaFoldDB" id="A0A6G1JRX8"/>
<feature type="compositionally biased region" description="Polar residues" evidence="1">
    <location>
        <begin position="119"/>
        <end position="132"/>
    </location>
</feature>
<evidence type="ECO:0000313" key="4">
    <source>
        <dbReference type="Proteomes" id="UP000799428"/>
    </source>
</evidence>
<dbReference type="Proteomes" id="UP000799428">
    <property type="component" value="Unassembled WGS sequence"/>
</dbReference>
<evidence type="ECO:0000256" key="1">
    <source>
        <dbReference type="SAM" id="MobiDB-lite"/>
    </source>
</evidence>
<name>A0A6G1JRX8_9PLEO</name>
<proteinExistence type="predicted"/>
<keyword evidence="2" id="KW-1133">Transmembrane helix</keyword>
<accession>A0A6G1JRX8</accession>
<evidence type="ECO:0000313" key="3">
    <source>
        <dbReference type="EMBL" id="KAF2703032.1"/>
    </source>
</evidence>
<feature type="transmembrane region" description="Helical" evidence="2">
    <location>
        <begin position="27"/>
        <end position="49"/>
    </location>
</feature>
<keyword evidence="4" id="KW-1185">Reference proteome</keyword>
<gene>
    <name evidence="3" type="ORF">K504DRAFT_187114</name>
</gene>
<sequence length="140" mass="15886">MVWVQPAMTSFSFTNTFHMAHPHPSHWHYSLFIVHCSLFIVHCSLLLTLSPRSRFCKTDQSILHISVFPYTSKHLDPLTDNIPCPLSISSAFIRKHICICHHAPCISTEATRHLLQGSPTSTFQQDHSNDAVSNEPFDGF</sequence>